<keyword evidence="1" id="KW-0472">Membrane</keyword>
<proteinExistence type="predicted"/>
<keyword evidence="1" id="KW-0812">Transmembrane</keyword>
<dbReference type="EMBL" id="CP094358">
    <property type="protein sequence ID" value="UOB17943.1"/>
    <property type="molecule type" value="Genomic_DNA"/>
</dbReference>
<dbReference type="Proteomes" id="UP000831290">
    <property type="component" value="Chromosome"/>
</dbReference>
<dbReference type="InterPro" id="IPR006860">
    <property type="entry name" value="FecR"/>
</dbReference>
<organism evidence="4 5">
    <name type="scientific">Abyssalbus ytuae</name>
    <dbReference type="NCBI Taxonomy" id="2926907"/>
    <lineage>
        <taxon>Bacteria</taxon>
        <taxon>Pseudomonadati</taxon>
        <taxon>Bacteroidota</taxon>
        <taxon>Flavobacteriia</taxon>
        <taxon>Flavobacteriales</taxon>
        <taxon>Flavobacteriaceae</taxon>
        <taxon>Abyssalbus</taxon>
    </lineage>
</organism>
<sequence>MEHNDNIKQLLQKFLKDDCSQTEADQVIKYFQEAKQTADFPTVEDVLDLFQELPKIDEKASNKIIHNILKDTKPKVHMWHYGAAAIVISILAITYLFKSDIFSTVQAVVTPTIVNNQIKPGTNKATLTLEMGEVVTLTKGTTYQTSNATSNGEKLIYNNNPSHELAYNYLSVPRGGQFFLKLSDGTQIWLNSESQLKYPVHFIEGEPRQVELVYGEAYFDVSPSTQHKGAKFKVYHNQQEVQVLGTEFNIKAYKDETHIYTTLVEGKVAVSFENQNKILNPGEQLNVNAITKMMDITNVEIYDQVSWKEGVFSFKRKSLKEIMQVLSRWYDMKVDFENKELEKLGFNGVLGKEQDIQEILETIKNFGVIKNYEINNKEVILK</sequence>
<dbReference type="Gene3D" id="2.60.120.1440">
    <property type="match status" value="1"/>
</dbReference>
<accession>A0A9E6ZSB2</accession>
<evidence type="ECO:0000313" key="4">
    <source>
        <dbReference type="EMBL" id="UOB17943.1"/>
    </source>
</evidence>
<dbReference type="Pfam" id="PF04773">
    <property type="entry name" value="FecR"/>
    <property type="match status" value="1"/>
</dbReference>
<feature type="domain" description="Protein FecR C-terminal" evidence="3">
    <location>
        <begin position="312"/>
        <end position="381"/>
    </location>
</feature>
<evidence type="ECO:0000259" key="2">
    <source>
        <dbReference type="Pfam" id="PF04773"/>
    </source>
</evidence>
<feature type="transmembrane region" description="Helical" evidence="1">
    <location>
        <begin position="78"/>
        <end position="97"/>
    </location>
</feature>
<gene>
    <name evidence="4" type="ORF">MQE35_01270</name>
</gene>
<evidence type="ECO:0000259" key="3">
    <source>
        <dbReference type="Pfam" id="PF16344"/>
    </source>
</evidence>
<dbReference type="KEGG" id="fbm:MQE35_01270"/>
<feature type="domain" description="FecR protein" evidence="2">
    <location>
        <begin position="172"/>
        <end position="268"/>
    </location>
</feature>
<keyword evidence="1" id="KW-1133">Transmembrane helix</keyword>
<dbReference type="Gene3D" id="3.55.50.30">
    <property type="match status" value="1"/>
</dbReference>
<dbReference type="RefSeq" id="WP_255843781.1">
    <property type="nucleotide sequence ID" value="NZ_CP094358.1"/>
</dbReference>
<keyword evidence="5" id="KW-1185">Reference proteome</keyword>
<dbReference type="InterPro" id="IPR032508">
    <property type="entry name" value="FecR_C"/>
</dbReference>
<protein>
    <submittedName>
        <fullName evidence="4">DUF4974 domain-containing protein</fullName>
    </submittedName>
</protein>
<dbReference type="Pfam" id="PF16344">
    <property type="entry name" value="FecR_C"/>
    <property type="match status" value="1"/>
</dbReference>
<evidence type="ECO:0000313" key="5">
    <source>
        <dbReference type="Proteomes" id="UP000831290"/>
    </source>
</evidence>
<dbReference type="GO" id="GO:0016989">
    <property type="term" value="F:sigma factor antagonist activity"/>
    <property type="evidence" value="ECO:0007669"/>
    <property type="project" value="TreeGrafter"/>
</dbReference>
<name>A0A9E6ZSB2_9FLAO</name>
<dbReference type="PANTHER" id="PTHR30273">
    <property type="entry name" value="PERIPLASMIC SIGNAL SENSOR AND SIGMA FACTOR ACTIVATOR FECR-RELATED"/>
    <property type="match status" value="1"/>
</dbReference>
<dbReference type="AlphaFoldDB" id="A0A9E6ZSB2"/>
<evidence type="ECO:0000256" key="1">
    <source>
        <dbReference type="SAM" id="Phobius"/>
    </source>
</evidence>
<dbReference type="InterPro" id="IPR012373">
    <property type="entry name" value="Ferrdict_sens_TM"/>
</dbReference>
<dbReference type="PANTHER" id="PTHR30273:SF2">
    <property type="entry name" value="PROTEIN FECR"/>
    <property type="match status" value="1"/>
</dbReference>
<reference evidence="4" key="1">
    <citation type="submission" date="2022-03" db="EMBL/GenBank/DDBJ databases">
        <title>Description of Abyssus ytuae gen. nov., sp. nov., a novel member of the family Flavobacteriaceae isolated from the sediment of Mariana Trench.</title>
        <authorList>
            <person name="Zhang J."/>
            <person name="Xu X."/>
        </authorList>
    </citation>
    <scope>NUCLEOTIDE SEQUENCE</scope>
    <source>
        <strain evidence="4">MT3330</strain>
    </source>
</reference>